<dbReference type="OrthoDB" id="10014333at2"/>
<name>A0A381J4J9_9CLOT</name>
<gene>
    <name evidence="1" type="ORF">NCTC9836_00437</name>
</gene>
<organism evidence="1 2">
    <name type="scientific">Clostridium putrefaciens</name>
    <dbReference type="NCBI Taxonomy" id="99675"/>
    <lineage>
        <taxon>Bacteria</taxon>
        <taxon>Bacillati</taxon>
        <taxon>Bacillota</taxon>
        <taxon>Clostridia</taxon>
        <taxon>Eubacteriales</taxon>
        <taxon>Clostridiaceae</taxon>
        <taxon>Clostridium</taxon>
    </lineage>
</organism>
<proteinExistence type="predicted"/>
<dbReference type="RefSeq" id="WP_115640262.1">
    <property type="nucleotide sequence ID" value="NZ_UFWZ01000001.1"/>
</dbReference>
<accession>A0A381J4J9</accession>
<protein>
    <submittedName>
        <fullName evidence="1">Uncharacterized protein</fullName>
    </submittedName>
</protein>
<evidence type="ECO:0000313" key="2">
    <source>
        <dbReference type="Proteomes" id="UP000254664"/>
    </source>
</evidence>
<dbReference type="AlphaFoldDB" id="A0A381J4J9"/>
<reference evidence="1 2" key="1">
    <citation type="submission" date="2018-06" db="EMBL/GenBank/DDBJ databases">
        <authorList>
            <consortium name="Pathogen Informatics"/>
            <person name="Doyle S."/>
        </authorList>
    </citation>
    <scope>NUCLEOTIDE SEQUENCE [LARGE SCALE GENOMIC DNA]</scope>
    <source>
        <strain evidence="1 2">NCTC9836</strain>
    </source>
</reference>
<keyword evidence="2" id="KW-1185">Reference proteome</keyword>
<sequence>MKETIKKVILHPYLKSWNRYLQDKEKVDIVERLKPFNLSEEKERRDIGFKITFSIFKTSKELDNPGDVTIKVLEILGEYEYLNEDIIKAFQSRLMLTTEVGLKDYHEMFNSNIINFSVERRANKYTNWFVELITYYYISKGNTSPNEIKMEIENIIIKSSNMANIKEQSIYDIQKQKGFLRKEIMDNISDIIMEHKDDIDELCKDIVSKSEKGSDLIHGEVMTQVVTPPVTPTSISTTRDVASDILNVFSSATNNKSEIAEVLPMKDKASKKDIKSEDVIKKDIKSEDVIKKDINSENIIEKDTKSENVMKNHIKIKNIIEKTKEVKSNEKSVLDDTINHLKALANSLGYNIVKKHELSKDDEGLEKDIKLLKSMADIENQFVLSELYNSYKNINTISKENLGANIESFFVNLALNQFEVNEDEYKVGQVVKVNTKDALKEYKFNNAVSKDGEIEGVVKYLSWSYKGIKVVPMIIEPK</sequence>
<evidence type="ECO:0000313" key="1">
    <source>
        <dbReference type="EMBL" id="SUY45771.1"/>
    </source>
</evidence>
<dbReference type="EMBL" id="UFWZ01000001">
    <property type="protein sequence ID" value="SUY45771.1"/>
    <property type="molecule type" value="Genomic_DNA"/>
</dbReference>
<dbReference type="Proteomes" id="UP000254664">
    <property type="component" value="Unassembled WGS sequence"/>
</dbReference>